<sequence>MGKTRKLTLTALLVAVGTLTSHAFFIPIGFAKVFPMQHFINLLSAVLLGPYYAVMQAFTVSLLRNMLGTGSVFAFPGSMIGACLASWLFMKTKKTYMAFAGEVVGTGIIGAVACYPIAVLLLGQDAALFGFIPAFVFSSLAGAAIGLVIVNVFLKKVPFGRDLHENSTHNSRF</sequence>
<name>A0A2N5GNA2_9BACI</name>
<protein>
    <submittedName>
        <fullName evidence="2">Energy coupling factor transporter S component ThiW</fullName>
    </submittedName>
</protein>
<evidence type="ECO:0000256" key="1">
    <source>
        <dbReference type="SAM" id="Phobius"/>
    </source>
</evidence>
<keyword evidence="1" id="KW-0812">Transmembrane</keyword>
<keyword evidence="1" id="KW-1133">Transmembrane helix</keyword>
<accession>A0A2N5GNA2</accession>
<dbReference type="EMBL" id="PGVD01000032">
    <property type="protein sequence ID" value="PLR96421.1"/>
    <property type="molecule type" value="Genomic_DNA"/>
</dbReference>
<dbReference type="Proteomes" id="UP000235114">
    <property type="component" value="Unassembled WGS sequence"/>
</dbReference>
<dbReference type="Pfam" id="PF09512">
    <property type="entry name" value="ThiW"/>
    <property type="match status" value="1"/>
</dbReference>
<dbReference type="EMBL" id="PGVA01000016">
    <property type="protein sequence ID" value="PLR83735.1"/>
    <property type="molecule type" value="Genomic_DNA"/>
</dbReference>
<organism evidence="2 4">
    <name type="scientific">Bacillus canaveralius</name>
    <dbReference type="NCBI Taxonomy" id="1403243"/>
    <lineage>
        <taxon>Bacteria</taxon>
        <taxon>Bacillati</taxon>
        <taxon>Bacillota</taxon>
        <taxon>Bacilli</taxon>
        <taxon>Bacillales</taxon>
        <taxon>Bacillaceae</taxon>
        <taxon>Bacillus</taxon>
    </lineage>
</organism>
<evidence type="ECO:0000313" key="4">
    <source>
        <dbReference type="Proteomes" id="UP000234951"/>
    </source>
</evidence>
<dbReference type="InterPro" id="IPR012652">
    <property type="entry name" value="ThiW"/>
</dbReference>
<proteinExistence type="predicted"/>
<dbReference type="NCBIfam" id="TIGR02359">
    <property type="entry name" value="thiW"/>
    <property type="match status" value="1"/>
</dbReference>
<evidence type="ECO:0000313" key="5">
    <source>
        <dbReference type="Proteomes" id="UP000235114"/>
    </source>
</evidence>
<dbReference type="Gene3D" id="1.10.1760.20">
    <property type="match status" value="1"/>
</dbReference>
<dbReference type="PIRSF" id="PIRSF024534">
    <property type="entry name" value="ThiW"/>
    <property type="match status" value="1"/>
</dbReference>
<feature type="transmembrane region" description="Helical" evidence="1">
    <location>
        <begin position="72"/>
        <end position="90"/>
    </location>
</feature>
<keyword evidence="1" id="KW-0472">Membrane</keyword>
<evidence type="ECO:0000313" key="2">
    <source>
        <dbReference type="EMBL" id="PLR83735.1"/>
    </source>
</evidence>
<keyword evidence="5" id="KW-1185">Reference proteome</keyword>
<reference evidence="2 4" key="1">
    <citation type="submission" date="2017-11" db="EMBL/GenBank/DDBJ databases">
        <title>Comparitive Functional Genomics of Dry Heat Resistant strains isolated from the Viking Spacecraft.</title>
        <authorList>
            <person name="Seuylemezian A."/>
            <person name="Cooper K."/>
            <person name="Vaishampayan P."/>
        </authorList>
    </citation>
    <scope>NUCLEOTIDE SEQUENCE [LARGE SCALE GENOMIC DNA]</scope>
    <source>
        <strain evidence="2 4">M4.6</strain>
    </source>
</reference>
<feature type="transmembrane region" description="Helical" evidence="1">
    <location>
        <begin position="96"/>
        <end position="121"/>
    </location>
</feature>
<gene>
    <name evidence="2" type="primary">thiW</name>
    <name evidence="2" type="ORF">CU635_08310</name>
    <name evidence="3" type="ORF">CVD25_11890</name>
</gene>
<feature type="transmembrane region" description="Helical" evidence="1">
    <location>
        <begin position="128"/>
        <end position="154"/>
    </location>
</feature>
<dbReference type="RefSeq" id="WP_101576786.1">
    <property type="nucleotide sequence ID" value="NZ_PGVA01000016.1"/>
</dbReference>
<dbReference type="AlphaFoldDB" id="A0A2N5GNA2"/>
<dbReference type="Proteomes" id="UP000234951">
    <property type="component" value="Unassembled WGS sequence"/>
</dbReference>
<feature type="transmembrane region" description="Helical" evidence="1">
    <location>
        <begin position="39"/>
        <end position="60"/>
    </location>
</feature>
<dbReference type="OrthoDB" id="5516776at2"/>
<reference evidence="3 5" key="2">
    <citation type="submission" date="2017-12" db="EMBL/GenBank/DDBJ databases">
        <title>Comparative Functional Genomics of Dry Heat Resistant strains isolated from the Viking Spacecraft.</title>
        <authorList>
            <person name="Seuylemezian A."/>
            <person name="Cooper K."/>
            <person name="Vaishampayan P."/>
        </authorList>
    </citation>
    <scope>NUCLEOTIDE SEQUENCE [LARGE SCALE GENOMIC DNA]</scope>
    <source>
        <strain evidence="3 5">ATCC 29669</strain>
    </source>
</reference>
<comment type="caution">
    <text evidence="2">The sequence shown here is derived from an EMBL/GenBank/DDBJ whole genome shotgun (WGS) entry which is preliminary data.</text>
</comment>
<evidence type="ECO:0000313" key="3">
    <source>
        <dbReference type="EMBL" id="PLR96421.1"/>
    </source>
</evidence>